<reference evidence="4 5" key="1">
    <citation type="submission" date="2019-02" db="EMBL/GenBank/DDBJ databases">
        <title>Deep-cultivation of Planctomycetes and their phenomic and genomic characterization uncovers novel biology.</title>
        <authorList>
            <person name="Wiegand S."/>
            <person name="Jogler M."/>
            <person name="Boedeker C."/>
            <person name="Pinto D."/>
            <person name="Vollmers J."/>
            <person name="Rivas-Marin E."/>
            <person name="Kohn T."/>
            <person name="Peeters S.H."/>
            <person name="Heuer A."/>
            <person name="Rast P."/>
            <person name="Oberbeckmann S."/>
            <person name="Bunk B."/>
            <person name="Jeske O."/>
            <person name="Meyerdierks A."/>
            <person name="Storesund J.E."/>
            <person name="Kallscheuer N."/>
            <person name="Luecker S."/>
            <person name="Lage O.M."/>
            <person name="Pohl T."/>
            <person name="Merkel B.J."/>
            <person name="Hornburger P."/>
            <person name="Mueller R.-W."/>
            <person name="Bruemmer F."/>
            <person name="Labrenz M."/>
            <person name="Spormann A.M."/>
            <person name="Op Den Camp H."/>
            <person name="Overmann J."/>
            <person name="Amann R."/>
            <person name="Jetten M.S.M."/>
            <person name="Mascher T."/>
            <person name="Medema M.H."/>
            <person name="Devos D.P."/>
            <person name="Kaster A.-K."/>
            <person name="Ovreas L."/>
            <person name="Rohde M."/>
            <person name="Galperin M.Y."/>
            <person name="Jogler C."/>
        </authorList>
    </citation>
    <scope>NUCLEOTIDE SEQUENCE [LARGE SCALE GENOMIC DNA]</scope>
    <source>
        <strain evidence="4 5">Pla144</strain>
    </source>
</reference>
<evidence type="ECO:0000256" key="2">
    <source>
        <dbReference type="SAM" id="Phobius"/>
    </source>
</evidence>
<evidence type="ECO:0000256" key="1">
    <source>
        <dbReference type="SAM" id="MobiDB-lite"/>
    </source>
</evidence>
<dbReference type="PANTHER" id="PTHR30093:SF2">
    <property type="entry name" value="TYPE II SECRETION SYSTEM PROTEIN H"/>
    <property type="match status" value="1"/>
</dbReference>
<dbReference type="AlphaFoldDB" id="A0A5C6CJQ6"/>
<dbReference type="InterPro" id="IPR027558">
    <property type="entry name" value="Pre_pil_HX9DG_C"/>
</dbReference>
<keyword evidence="2" id="KW-1133">Transmembrane helix</keyword>
<dbReference type="InterPro" id="IPR011453">
    <property type="entry name" value="DUF1559"/>
</dbReference>
<dbReference type="Pfam" id="PF07596">
    <property type="entry name" value="SBP_bac_10"/>
    <property type="match status" value="1"/>
</dbReference>
<feature type="transmembrane region" description="Helical" evidence="2">
    <location>
        <begin position="31"/>
        <end position="55"/>
    </location>
</feature>
<keyword evidence="5" id="KW-1185">Reference proteome</keyword>
<dbReference type="RefSeq" id="WP_197530767.1">
    <property type="nucleotide sequence ID" value="NZ_SJPS01000005.1"/>
</dbReference>
<feature type="region of interest" description="Disordered" evidence="1">
    <location>
        <begin position="261"/>
        <end position="301"/>
    </location>
</feature>
<dbReference type="Gene3D" id="3.30.700.10">
    <property type="entry name" value="Glycoprotein, Type 4 Pilin"/>
    <property type="match status" value="1"/>
</dbReference>
<dbReference type="InterPro" id="IPR012902">
    <property type="entry name" value="N_methyl_site"/>
</dbReference>
<organism evidence="4 5">
    <name type="scientific">Bythopirellula polymerisocia</name>
    <dbReference type="NCBI Taxonomy" id="2528003"/>
    <lineage>
        <taxon>Bacteria</taxon>
        <taxon>Pseudomonadati</taxon>
        <taxon>Planctomycetota</taxon>
        <taxon>Planctomycetia</taxon>
        <taxon>Pirellulales</taxon>
        <taxon>Lacipirellulaceae</taxon>
        <taxon>Bythopirellula</taxon>
    </lineage>
</organism>
<evidence type="ECO:0000313" key="4">
    <source>
        <dbReference type="EMBL" id="TWU24688.1"/>
    </source>
</evidence>
<dbReference type="Proteomes" id="UP000318437">
    <property type="component" value="Unassembled WGS sequence"/>
</dbReference>
<dbReference type="NCBIfam" id="TIGR04294">
    <property type="entry name" value="pre_pil_HX9DG"/>
    <property type="match status" value="1"/>
</dbReference>
<comment type="caution">
    <text evidence="4">The sequence shown here is derived from an EMBL/GenBank/DDBJ whole genome shotgun (WGS) entry which is preliminary data.</text>
</comment>
<dbReference type="InterPro" id="IPR045584">
    <property type="entry name" value="Pilin-like"/>
</dbReference>
<keyword evidence="2" id="KW-0812">Transmembrane</keyword>
<name>A0A5C6CJQ6_9BACT</name>
<feature type="domain" description="DUF1559" evidence="3">
    <location>
        <begin position="56"/>
        <end position="370"/>
    </location>
</feature>
<dbReference type="NCBIfam" id="TIGR02532">
    <property type="entry name" value="IV_pilin_GFxxxE"/>
    <property type="match status" value="1"/>
</dbReference>
<dbReference type="PANTHER" id="PTHR30093">
    <property type="entry name" value="GENERAL SECRETION PATHWAY PROTEIN G"/>
    <property type="match status" value="1"/>
</dbReference>
<protein>
    <recommendedName>
        <fullName evidence="3">DUF1559 domain-containing protein</fullName>
    </recommendedName>
</protein>
<dbReference type="EMBL" id="SJPS01000005">
    <property type="protein sequence ID" value="TWU24688.1"/>
    <property type="molecule type" value="Genomic_DNA"/>
</dbReference>
<keyword evidence="2" id="KW-0472">Membrane</keyword>
<gene>
    <name evidence="4" type="ORF">Pla144_35740</name>
</gene>
<dbReference type="SUPFAM" id="SSF54523">
    <property type="entry name" value="Pili subunits"/>
    <property type="match status" value="1"/>
</dbReference>
<feature type="compositionally biased region" description="Polar residues" evidence="1">
    <location>
        <begin position="284"/>
        <end position="300"/>
    </location>
</feature>
<evidence type="ECO:0000313" key="5">
    <source>
        <dbReference type="Proteomes" id="UP000318437"/>
    </source>
</evidence>
<accession>A0A5C6CJQ6</accession>
<evidence type="ECO:0000259" key="3">
    <source>
        <dbReference type="Pfam" id="PF07596"/>
    </source>
</evidence>
<proteinExistence type="predicted"/>
<sequence>MPGNDLSSEQPESELIVAPQIRWRTNHSSPAFTLIELLTVIAIIGLLVALLLPAVQASRESSRRLQCANNLKQLGLGILNYESAHGELPRCGIVNPRRDDLNLVDIYNPYSGKQLSWIVLVLPFVEQQDLYAKFDINVSIDRQINNPQQQIVSMLLCPSDEALGKYYELLRAGIGLNYVKVAKGNYAAYVSPFHVDLQYLYPGALLGIPQTSGKIVDGFSRTLALSEVRTLDHPYDERGAWALAWNGASLLAFDMHPESINGDPNGSGEGDPYIRENLAPYKGSSESLGETQRPNNQGPNLDTLKQCAETYDDLPSKAAQEQMPCSLHIGAFGKIGVEGHYSAAPRSLHPGGVNATFLDGHVVFLVNEIDEFTMAYMVSSVDEQQ</sequence>